<evidence type="ECO:0000313" key="2">
    <source>
        <dbReference type="Proteomes" id="UP001056120"/>
    </source>
</evidence>
<dbReference type="EMBL" id="CM042038">
    <property type="protein sequence ID" value="KAI3732875.1"/>
    <property type="molecule type" value="Genomic_DNA"/>
</dbReference>
<organism evidence="1 2">
    <name type="scientific">Smallanthus sonchifolius</name>
    <dbReference type="NCBI Taxonomy" id="185202"/>
    <lineage>
        <taxon>Eukaryota</taxon>
        <taxon>Viridiplantae</taxon>
        <taxon>Streptophyta</taxon>
        <taxon>Embryophyta</taxon>
        <taxon>Tracheophyta</taxon>
        <taxon>Spermatophyta</taxon>
        <taxon>Magnoliopsida</taxon>
        <taxon>eudicotyledons</taxon>
        <taxon>Gunneridae</taxon>
        <taxon>Pentapetalae</taxon>
        <taxon>asterids</taxon>
        <taxon>campanulids</taxon>
        <taxon>Asterales</taxon>
        <taxon>Asteraceae</taxon>
        <taxon>Asteroideae</taxon>
        <taxon>Heliantheae alliance</taxon>
        <taxon>Millerieae</taxon>
        <taxon>Smallanthus</taxon>
    </lineage>
</organism>
<gene>
    <name evidence="1" type="ORF">L1987_64086</name>
</gene>
<evidence type="ECO:0000313" key="1">
    <source>
        <dbReference type="EMBL" id="KAI3732875.1"/>
    </source>
</evidence>
<keyword evidence="2" id="KW-1185">Reference proteome</keyword>
<dbReference type="Proteomes" id="UP001056120">
    <property type="component" value="Linkage Group LG21"/>
</dbReference>
<comment type="caution">
    <text evidence="1">The sequence shown here is derived from an EMBL/GenBank/DDBJ whole genome shotgun (WGS) entry which is preliminary data.</text>
</comment>
<accession>A0ACB9CFC8</accession>
<name>A0ACB9CFC8_9ASTR</name>
<sequence>MASFWTWTRPESRMLLQDQAIFSRDLVNYCEPRDKHLIPHLKKMQLDLDKLFLRWIDGIQMRNAYKSMLAPSGLIFSLGNILL</sequence>
<proteinExistence type="predicted"/>
<reference evidence="2" key="1">
    <citation type="journal article" date="2022" name="Mol. Ecol. Resour.">
        <title>The genomes of chicory, endive, great burdock and yacon provide insights into Asteraceae palaeo-polyploidization history and plant inulin production.</title>
        <authorList>
            <person name="Fan W."/>
            <person name="Wang S."/>
            <person name="Wang H."/>
            <person name="Wang A."/>
            <person name="Jiang F."/>
            <person name="Liu H."/>
            <person name="Zhao H."/>
            <person name="Xu D."/>
            <person name="Zhang Y."/>
        </authorList>
    </citation>
    <scope>NUCLEOTIDE SEQUENCE [LARGE SCALE GENOMIC DNA]</scope>
    <source>
        <strain evidence="2">cv. Yunnan</strain>
    </source>
</reference>
<protein>
    <submittedName>
        <fullName evidence="1">Uncharacterized protein</fullName>
    </submittedName>
</protein>
<reference evidence="1 2" key="2">
    <citation type="journal article" date="2022" name="Mol. Ecol. Resour.">
        <title>The genomes of chicory, endive, great burdock and yacon provide insights into Asteraceae paleo-polyploidization history and plant inulin production.</title>
        <authorList>
            <person name="Fan W."/>
            <person name="Wang S."/>
            <person name="Wang H."/>
            <person name="Wang A."/>
            <person name="Jiang F."/>
            <person name="Liu H."/>
            <person name="Zhao H."/>
            <person name="Xu D."/>
            <person name="Zhang Y."/>
        </authorList>
    </citation>
    <scope>NUCLEOTIDE SEQUENCE [LARGE SCALE GENOMIC DNA]</scope>
    <source>
        <strain evidence="2">cv. Yunnan</strain>
        <tissue evidence="1">Leaves</tissue>
    </source>
</reference>